<reference evidence="2 3" key="1">
    <citation type="submission" date="2018-11" db="EMBL/GenBank/DDBJ databases">
        <authorList>
            <consortium name="Pathogen Informatics"/>
        </authorList>
    </citation>
    <scope>NUCLEOTIDE SEQUENCE [LARGE SCALE GENOMIC DNA]</scope>
    <source>
        <strain evidence="2 3">NCTC12929</strain>
    </source>
</reference>
<dbReference type="Proteomes" id="UP000270205">
    <property type="component" value="Unassembled WGS sequence"/>
</dbReference>
<dbReference type="RefSeq" id="WP_125150930.1">
    <property type="nucleotide sequence ID" value="NZ_UYIV01000001.1"/>
</dbReference>
<evidence type="ECO:0000313" key="2">
    <source>
        <dbReference type="EMBL" id="VDH03496.1"/>
    </source>
</evidence>
<comment type="caution">
    <text evidence="2">The sequence shown here is derived from an EMBL/GenBank/DDBJ whole genome shotgun (WGS) entry which is preliminary data.</text>
</comment>
<accession>A0A7Z8YNX1</accession>
<dbReference type="AlphaFoldDB" id="A0A7Z8YNX1"/>
<proteinExistence type="predicted"/>
<feature type="signal peptide" evidence="1">
    <location>
        <begin position="1"/>
        <end position="22"/>
    </location>
</feature>
<dbReference type="EMBL" id="UYIV01000001">
    <property type="protein sequence ID" value="VDH03496.1"/>
    <property type="molecule type" value="Genomic_DNA"/>
</dbReference>
<feature type="chain" id="PRO_5031354499" evidence="1">
    <location>
        <begin position="23"/>
        <end position="522"/>
    </location>
</feature>
<sequence length="522" mass="55875">MNKTTIKISVLAFLGFMTYGYAQQQQQDPHKGKVGINTVTPSATMDVQPNSDNARVEAKTNEGIIAPKLSKTRIANIETPVEGTLVYATDDATSLISAYTGNDPKVAKITEKGYYFYNGTEWVKAGSDGMETEWVYDNSTKRVNLKRSGINTKKVFYNEYGGLRNMDFGVKRNSLGNLELDTVNLDLTASNHYSATYKLASQAFKTNYSNVNYLNRFFLAIDANTDNSAVFNANASSVVVGGDTYSLGNVPGKMARAVGNVSDVTNNNGEIVLINGYRSRVRANEESIGGSLAGADIEVEQKSTSNVNHPIITGERLSVKHLGTSVASQMFGTVSNLKLGSTATATDYTGVRTTLGVDAGGTVVDAYGLRTSFAIANGAIVNNLYGMQIHTSPILGQIANKQYGIFIQSINKAVNPKNNYAIYSEAGQVRFGDLAGTGDRIVVADQDGVLKTSQFVMKATDTTHGCSASNAGAIHYKEIDKGGKMVGVFGFCTRDTQGNYKWAYNMGGANMLDGTGAFGSGL</sequence>
<protein>
    <submittedName>
        <fullName evidence="2">Uncharacterized protein</fullName>
    </submittedName>
</protein>
<organism evidence="2 3">
    <name type="scientific">Bergeyella zoohelcum</name>
    <dbReference type="NCBI Taxonomy" id="1015"/>
    <lineage>
        <taxon>Bacteria</taxon>
        <taxon>Pseudomonadati</taxon>
        <taxon>Bacteroidota</taxon>
        <taxon>Flavobacteriia</taxon>
        <taxon>Flavobacteriales</taxon>
        <taxon>Weeksellaceae</taxon>
        <taxon>Bergeyella</taxon>
    </lineage>
</organism>
<name>A0A7Z8YNX1_9FLAO</name>
<evidence type="ECO:0000313" key="3">
    <source>
        <dbReference type="Proteomes" id="UP000270205"/>
    </source>
</evidence>
<evidence type="ECO:0000256" key="1">
    <source>
        <dbReference type="SAM" id="SignalP"/>
    </source>
</evidence>
<keyword evidence="1" id="KW-0732">Signal</keyword>
<gene>
    <name evidence="2" type="ORF">NCTC12929_00882</name>
</gene>